<dbReference type="GO" id="GO:0055085">
    <property type="term" value="P:transmembrane transport"/>
    <property type="evidence" value="ECO:0007669"/>
    <property type="project" value="UniProtKB-ARBA"/>
</dbReference>
<proteinExistence type="inferred from homology"/>
<comment type="similarity">
    <text evidence="2">Belongs to the ABC transporter superfamily.</text>
</comment>
<dbReference type="GO" id="GO:0015833">
    <property type="term" value="P:peptide transport"/>
    <property type="evidence" value="ECO:0007669"/>
    <property type="project" value="InterPro"/>
</dbReference>
<dbReference type="SUPFAM" id="SSF52540">
    <property type="entry name" value="P-loop containing nucleoside triphosphate hydrolases"/>
    <property type="match status" value="1"/>
</dbReference>
<dbReference type="Pfam" id="PF08352">
    <property type="entry name" value="oligo_HPY"/>
    <property type="match status" value="1"/>
</dbReference>
<name>A0A4R5EMH2_9RHOB</name>
<dbReference type="AlphaFoldDB" id="A0A4R5EMH2"/>
<keyword evidence="9" id="KW-1185">Reference proteome</keyword>
<dbReference type="Proteomes" id="UP000294662">
    <property type="component" value="Unassembled WGS sequence"/>
</dbReference>
<dbReference type="OrthoDB" id="9802264at2"/>
<evidence type="ECO:0000313" key="8">
    <source>
        <dbReference type="EMBL" id="TDE35911.1"/>
    </source>
</evidence>
<dbReference type="Pfam" id="PF00005">
    <property type="entry name" value="ABC_tran"/>
    <property type="match status" value="1"/>
</dbReference>
<feature type="compositionally biased region" description="Basic and acidic residues" evidence="6">
    <location>
        <begin position="370"/>
        <end position="390"/>
    </location>
</feature>
<comment type="subcellular location">
    <subcellularLocation>
        <location evidence="1">Cell inner membrane</location>
        <topology evidence="1">Peripheral membrane protein</topology>
    </subcellularLocation>
</comment>
<protein>
    <submittedName>
        <fullName evidence="8">Dipeptide ABC transporter ATP-binding protein</fullName>
    </submittedName>
</protein>
<dbReference type="PANTHER" id="PTHR43776:SF7">
    <property type="entry name" value="D,D-DIPEPTIDE TRANSPORT ATP-BINDING PROTEIN DDPF-RELATED"/>
    <property type="match status" value="1"/>
</dbReference>
<feature type="domain" description="ABC transporter" evidence="7">
    <location>
        <begin position="6"/>
        <end position="256"/>
    </location>
</feature>
<dbReference type="CDD" id="cd03257">
    <property type="entry name" value="ABC_NikE_OppD_transporters"/>
    <property type="match status" value="1"/>
</dbReference>
<dbReference type="GO" id="GO:0005524">
    <property type="term" value="F:ATP binding"/>
    <property type="evidence" value="ECO:0007669"/>
    <property type="project" value="UniProtKB-KW"/>
</dbReference>
<dbReference type="InterPro" id="IPR003439">
    <property type="entry name" value="ABC_transporter-like_ATP-bd"/>
</dbReference>
<evidence type="ECO:0000256" key="3">
    <source>
        <dbReference type="ARBA" id="ARBA00022448"/>
    </source>
</evidence>
<dbReference type="NCBIfam" id="TIGR01727">
    <property type="entry name" value="oligo_HPY"/>
    <property type="match status" value="1"/>
</dbReference>
<dbReference type="RefSeq" id="WP_132830452.1">
    <property type="nucleotide sequence ID" value="NZ_SMFP01000011.1"/>
</dbReference>
<keyword evidence="3" id="KW-0813">Transport</keyword>
<evidence type="ECO:0000256" key="1">
    <source>
        <dbReference type="ARBA" id="ARBA00004417"/>
    </source>
</evidence>
<accession>A0A4R5EMH2</accession>
<dbReference type="PANTHER" id="PTHR43776">
    <property type="entry name" value="TRANSPORT ATP-BINDING PROTEIN"/>
    <property type="match status" value="1"/>
</dbReference>
<dbReference type="InterPro" id="IPR050319">
    <property type="entry name" value="ABC_transp_ATP-bind"/>
</dbReference>
<dbReference type="PROSITE" id="PS50893">
    <property type="entry name" value="ABC_TRANSPORTER_2"/>
    <property type="match status" value="1"/>
</dbReference>
<dbReference type="InterPro" id="IPR003593">
    <property type="entry name" value="AAA+_ATPase"/>
</dbReference>
<dbReference type="InterPro" id="IPR013563">
    <property type="entry name" value="Oligopep_ABC_C"/>
</dbReference>
<dbReference type="InterPro" id="IPR027417">
    <property type="entry name" value="P-loop_NTPase"/>
</dbReference>
<dbReference type="FunFam" id="3.40.50.300:FF:000016">
    <property type="entry name" value="Oligopeptide ABC transporter ATP-binding component"/>
    <property type="match status" value="1"/>
</dbReference>
<dbReference type="InterPro" id="IPR017871">
    <property type="entry name" value="ABC_transporter-like_CS"/>
</dbReference>
<keyword evidence="5 8" id="KW-0067">ATP-binding</keyword>
<dbReference type="PROSITE" id="PS00211">
    <property type="entry name" value="ABC_TRANSPORTER_1"/>
    <property type="match status" value="1"/>
</dbReference>
<evidence type="ECO:0000256" key="5">
    <source>
        <dbReference type="ARBA" id="ARBA00022840"/>
    </source>
</evidence>
<dbReference type="Gene3D" id="3.40.50.300">
    <property type="entry name" value="P-loop containing nucleotide triphosphate hydrolases"/>
    <property type="match status" value="1"/>
</dbReference>
<reference evidence="8 9" key="1">
    <citation type="submission" date="2019-03" db="EMBL/GenBank/DDBJ databases">
        <authorList>
            <person name="Zhang S."/>
        </authorList>
    </citation>
    <scope>NUCLEOTIDE SEQUENCE [LARGE SCALE GENOMIC DNA]</scope>
    <source>
        <strain evidence="8 9">S4J41</strain>
    </source>
</reference>
<evidence type="ECO:0000256" key="2">
    <source>
        <dbReference type="ARBA" id="ARBA00005417"/>
    </source>
</evidence>
<dbReference type="SMART" id="SM00382">
    <property type="entry name" value="AAA"/>
    <property type="match status" value="1"/>
</dbReference>
<organism evidence="8 9">
    <name type="scientific">Antarcticimicrobium sediminis</name>
    <dbReference type="NCBI Taxonomy" id="2546227"/>
    <lineage>
        <taxon>Bacteria</taxon>
        <taxon>Pseudomonadati</taxon>
        <taxon>Pseudomonadota</taxon>
        <taxon>Alphaproteobacteria</taxon>
        <taxon>Rhodobacterales</taxon>
        <taxon>Paracoccaceae</taxon>
        <taxon>Antarcticimicrobium</taxon>
    </lineage>
</organism>
<dbReference type="EMBL" id="SMFP01000011">
    <property type="protein sequence ID" value="TDE35911.1"/>
    <property type="molecule type" value="Genomic_DNA"/>
</dbReference>
<sequence>MTDSILDARDLTRDFMVGGSLFKAPKRLRAVDGVSLSVQAGETLAVVGESGCGKSTLARMLMRLDRPTSGEMLFERQQIDQIEGHALTALRRDMQFIFQDPFSSLNPRMSVGGLVGEPIETHMPELSAKERRAKVGTLLAQVGLRPEHADRYPHEFSGGQRQRIGIARALASGPKLIIGDEPVSALDVSVQAQVINLLADLRDELGLTLIIIAHDLAVIRHMSDRVAVMYLGRIVEEGETRQIFENPRHPYTMALLSAIPIPEYGRSRNTIALTGEMPSPMAPPKGCNFNTRCPFAREACHIDAPDLRDAGSGRGHRAACHFTEEIAQQASVTTNVASNPRSDGARDRFALYADAIAGRTRIRPQTTPTKHQEERPVERAATPSHKETLT</sequence>
<dbReference type="GO" id="GO:0016887">
    <property type="term" value="F:ATP hydrolysis activity"/>
    <property type="evidence" value="ECO:0007669"/>
    <property type="project" value="InterPro"/>
</dbReference>
<evidence type="ECO:0000259" key="7">
    <source>
        <dbReference type="PROSITE" id="PS50893"/>
    </source>
</evidence>
<evidence type="ECO:0000256" key="4">
    <source>
        <dbReference type="ARBA" id="ARBA00022741"/>
    </source>
</evidence>
<feature type="region of interest" description="Disordered" evidence="6">
    <location>
        <begin position="358"/>
        <end position="390"/>
    </location>
</feature>
<dbReference type="NCBIfam" id="NF008453">
    <property type="entry name" value="PRK11308.1"/>
    <property type="match status" value="1"/>
</dbReference>
<gene>
    <name evidence="8" type="ORF">E1B25_15600</name>
</gene>
<keyword evidence="4" id="KW-0547">Nucleotide-binding</keyword>
<dbReference type="GO" id="GO:0005886">
    <property type="term" value="C:plasma membrane"/>
    <property type="evidence" value="ECO:0007669"/>
    <property type="project" value="UniProtKB-SubCell"/>
</dbReference>
<evidence type="ECO:0000256" key="6">
    <source>
        <dbReference type="SAM" id="MobiDB-lite"/>
    </source>
</evidence>
<comment type="caution">
    <text evidence="8">The sequence shown here is derived from an EMBL/GenBank/DDBJ whole genome shotgun (WGS) entry which is preliminary data.</text>
</comment>
<evidence type="ECO:0000313" key="9">
    <source>
        <dbReference type="Proteomes" id="UP000294662"/>
    </source>
</evidence>